<feature type="transmembrane region" description="Helical" evidence="3">
    <location>
        <begin position="12"/>
        <end position="31"/>
    </location>
</feature>
<dbReference type="Gene3D" id="2.40.30.170">
    <property type="match status" value="1"/>
</dbReference>
<protein>
    <submittedName>
        <fullName evidence="5">Multidrug resistance efflux pump</fullName>
    </submittedName>
</protein>
<dbReference type="PANTHER" id="PTHR30367:SF6">
    <property type="entry name" value="SECRETION PROTEIN-RELATED"/>
    <property type="match status" value="1"/>
</dbReference>
<evidence type="ECO:0000313" key="5">
    <source>
        <dbReference type="EMBL" id="SCZ15040.1"/>
    </source>
</evidence>
<feature type="coiled-coil region" evidence="2">
    <location>
        <begin position="88"/>
        <end position="129"/>
    </location>
</feature>
<name>A0A1G5LS34_9GAMM</name>
<feature type="domain" description="Multidrug resistance protein MdtA-like barrel-sandwich hybrid" evidence="4">
    <location>
        <begin position="48"/>
        <end position="229"/>
    </location>
</feature>
<accession>A0A1G5LS34</accession>
<dbReference type="InterPro" id="IPR058625">
    <property type="entry name" value="MdtA-like_BSH"/>
</dbReference>
<keyword evidence="6" id="KW-1185">Reference proteome</keyword>
<dbReference type="Proteomes" id="UP000183031">
    <property type="component" value="Unassembled WGS sequence"/>
</dbReference>
<evidence type="ECO:0000256" key="1">
    <source>
        <dbReference type="ARBA" id="ARBA00009477"/>
    </source>
</evidence>
<comment type="caution">
    <text evidence="5">The sequence shown here is derived from an EMBL/GenBank/DDBJ whole genome shotgun (WGS) entry which is preliminary data.</text>
</comment>
<proteinExistence type="inferred from homology"/>
<keyword evidence="2" id="KW-0175">Coiled coil</keyword>
<evidence type="ECO:0000313" key="6">
    <source>
        <dbReference type="Proteomes" id="UP000183031"/>
    </source>
</evidence>
<dbReference type="EMBL" id="FMUT01000017">
    <property type="protein sequence ID" value="SCZ15040.1"/>
    <property type="molecule type" value="Genomic_DNA"/>
</dbReference>
<comment type="similarity">
    <text evidence="1">Belongs to the membrane fusion protein (MFP) (TC 8.A.1) family.</text>
</comment>
<sequence length="356" mass="39873">MSLSLTPEQRFRQWTLLGMLLGLASIIYFVISDISHPFTPHSRLIYKVITVSPEVSGKVINVAVKNDQKVKKGDVLFYIDPTDYILNLNSAKLKLEQAYEDNKTLDSKIKEAENELNSAEISLKLARDDEDRYLKLNAIAISKQQVDKAIGDREKNEANVKQLKYNILSLVTQRGLYGDENLQIRKAMNDLAVSRTELNKTTVTSPISGTISNMNLNTGHVVSPGVPLLSIVSDSGVIYADFREKSLSKLKEKIRAYVVFDAIPGKVFNGKVIGKDSGVINGQLYADGNLASTEQSDRWIRDAQRIRIYINLDDPLPDGLTSGARATVQIYSSNDTLTKYLSRLQINVISWLHYIY</sequence>
<dbReference type="InterPro" id="IPR050393">
    <property type="entry name" value="MFP_Efflux_Pump"/>
</dbReference>
<dbReference type="Pfam" id="PF25917">
    <property type="entry name" value="BSH_RND"/>
    <property type="match status" value="1"/>
</dbReference>
<dbReference type="RefSeq" id="WP_080353185.1">
    <property type="nucleotide sequence ID" value="NZ_CBCSIN010000028.1"/>
</dbReference>
<dbReference type="PANTHER" id="PTHR30367">
    <property type="entry name" value="P-HYDROXYBENZOIC ACID EFFLUX PUMP SUBUNIT AAEA-RELATED"/>
    <property type="match status" value="1"/>
</dbReference>
<dbReference type="SUPFAM" id="SSF111369">
    <property type="entry name" value="HlyD-like secretion proteins"/>
    <property type="match status" value="2"/>
</dbReference>
<evidence type="ECO:0000259" key="4">
    <source>
        <dbReference type="Pfam" id="PF25917"/>
    </source>
</evidence>
<reference evidence="5 6" key="1">
    <citation type="submission" date="2016-10" db="EMBL/GenBank/DDBJ databases">
        <authorList>
            <person name="Varghese N."/>
            <person name="Submissions S."/>
        </authorList>
    </citation>
    <scope>NUCLEOTIDE SEQUENCE [LARGE SCALE GENOMIC DNA]</scope>
    <source>
        <strain evidence="5 6">CGMCC 1.6853</strain>
    </source>
</reference>
<organism evidence="5 6">
    <name type="scientific">Serratia nematodiphila</name>
    <dbReference type="NCBI Taxonomy" id="458197"/>
    <lineage>
        <taxon>Bacteria</taxon>
        <taxon>Pseudomonadati</taxon>
        <taxon>Pseudomonadota</taxon>
        <taxon>Gammaproteobacteria</taxon>
        <taxon>Enterobacterales</taxon>
        <taxon>Yersiniaceae</taxon>
        <taxon>Serratia</taxon>
    </lineage>
</organism>
<dbReference type="Gene3D" id="1.10.287.470">
    <property type="entry name" value="Helix hairpin bin"/>
    <property type="match status" value="1"/>
</dbReference>
<keyword evidence="3" id="KW-0472">Membrane</keyword>
<evidence type="ECO:0000256" key="2">
    <source>
        <dbReference type="SAM" id="Coils"/>
    </source>
</evidence>
<keyword evidence="3" id="KW-1133">Transmembrane helix</keyword>
<evidence type="ECO:0000256" key="3">
    <source>
        <dbReference type="SAM" id="Phobius"/>
    </source>
</evidence>
<dbReference type="Gene3D" id="2.40.50.100">
    <property type="match status" value="1"/>
</dbReference>
<gene>
    <name evidence="5" type="ORF">SAMN02927935_04711</name>
</gene>
<keyword evidence="3" id="KW-0812">Transmembrane</keyword>